<feature type="domain" description="Mub B2-like" evidence="6">
    <location>
        <begin position="1611"/>
        <end position="1707"/>
    </location>
</feature>
<comment type="caution">
    <text evidence="7">The sequence shown here is derived from an EMBL/GenBank/DDBJ whole genome shotgun (WGS) entry which is preliminary data.</text>
</comment>
<evidence type="ECO:0000256" key="1">
    <source>
        <dbReference type="ARBA" id="ARBA00022729"/>
    </source>
</evidence>
<feature type="domain" description="Mub B2-like" evidence="6">
    <location>
        <begin position="2663"/>
        <end position="2733"/>
    </location>
</feature>
<dbReference type="InterPro" id="IPR005877">
    <property type="entry name" value="YSIRK_signal_dom"/>
</dbReference>
<feature type="domain" description="YSIRK Gram-positive signal peptide" evidence="4">
    <location>
        <begin position="28"/>
        <end position="50"/>
    </location>
</feature>
<feature type="transmembrane region" description="Helical" evidence="3">
    <location>
        <begin position="3631"/>
        <end position="3652"/>
    </location>
</feature>
<dbReference type="Pfam" id="PF17966">
    <property type="entry name" value="Muc_B2"/>
    <property type="match status" value="10"/>
</dbReference>
<keyword evidence="8" id="KW-1185">Reference proteome</keyword>
<evidence type="ECO:0000313" key="8">
    <source>
        <dbReference type="Proteomes" id="UP000051054"/>
    </source>
</evidence>
<feature type="domain" description="Mub B2-like" evidence="6">
    <location>
        <begin position="2881"/>
        <end position="2981"/>
    </location>
</feature>
<keyword evidence="1" id="KW-0732">Signal</keyword>
<feature type="domain" description="Mucin binding" evidence="5">
    <location>
        <begin position="2793"/>
        <end position="2855"/>
    </location>
</feature>
<reference evidence="7 8" key="1">
    <citation type="journal article" date="2015" name="Genome Announc.">
        <title>Expanding the biotechnology potential of lactobacilli through comparative genomics of 213 strains and associated genera.</title>
        <authorList>
            <person name="Sun Z."/>
            <person name="Harris H.M."/>
            <person name="McCann A."/>
            <person name="Guo C."/>
            <person name="Argimon S."/>
            <person name="Zhang W."/>
            <person name="Yang X."/>
            <person name="Jeffery I.B."/>
            <person name="Cooney J.C."/>
            <person name="Kagawa T.F."/>
            <person name="Liu W."/>
            <person name="Song Y."/>
            <person name="Salvetti E."/>
            <person name="Wrobel A."/>
            <person name="Rasinkangas P."/>
            <person name="Parkhill J."/>
            <person name="Rea M.C."/>
            <person name="O'Sullivan O."/>
            <person name="Ritari J."/>
            <person name="Douillard F.P."/>
            <person name="Paul Ross R."/>
            <person name="Yang R."/>
            <person name="Briner A.E."/>
            <person name="Felis G.E."/>
            <person name="de Vos W.M."/>
            <person name="Barrangou R."/>
            <person name="Klaenhammer T.R."/>
            <person name="Caufield P.W."/>
            <person name="Cui Y."/>
            <person name="Zhang H."/>
            <person name="O'Toole P.W."/>
        </authorList>
    </citation>
    <scope>NUCLEOTIDE SEQUENCE [LARGE SCALE GENOMIC DNA]</scope>
    <source>
        <strain evidence="7 8">DSM 18933</strain>
    </source>
</reference>
<feature type="domain" description="Mub B2-like" evidence="6">
    <location>
        <begin position="3061"/>
        <end position="3145"/>
    </location>
</feature>
<dbReference type="Pfam" id="PF17965">
    <property type="entry name" value="MucBP_2"/>
    <property type="match status" value="5"/>
</dbReference>
<dbReference type="InterPro" id="IPR041495">
    <property type="entry name" value="Mub_B2"/>
</dbReference>
<feature type="domain" description="Mub B2-like" evidence="6">
    <location>
        <begin position="1161"/>
        <end position="1277"/>
    </location>
</feature>
<accession>A0A0R1WHP5</accession>
<protein>
    <recommendedName>
        <fullName evidence="9">Gram-positive cocci surface proteins LPxTG domain-containing protein</fullName>
    </recommendedName>
</protein>
<dbReference type="InterPro" id="IPR041558">
    <property type="entry name" value="MucBP_2"/>
</dbReference>
<dbReference type="EMBL" id="AZGD01000106">
    <property type="protein sequence ID" value="KRM17400.1"/>
    <property type="molecule type" value="Genomic_DNA"/>
</dbReference>
<dbReference type="NCBIfam" id="TIGR01168">
    <property type="entry name" value="YSIRK_signal"/>
    <property type="match status" value="1"/>
</dbReference>
<evidence type="ECO:0000259" key="6">
    <source>
        <dbReference type="Pfam" id="PF17966"/>
    </source>
</evidence>
<feature type="region of interest" description="Disordered" evidence="2">
    <location>
        <begin position="1787"/>
        <end position="1809"/>
    </location>
</feature>
<feature type="compositionally biased region" description="Basic and acidic residues" evidence="2">
    <location>
        <begin position="1793"/>
        <end position="1802"/>
    </location>
</feature>
<feature type="domain" description="Mucin binding" evidence="5">
    <location>
        <begin position="2337"/>
        <end position="2419"/>
    </location>
</feature>
<feature type="compositionally biased region" description="Low complexity" evidence="2">
    <location>
        <begin position="71"/>
        <end position="98"/>
    </location>
</feature>
<feature type="domain" description="Mub B2-like" evidence="6">
    <location>
        <begin position="1814"/>
        <end position="1911"/>
    </location>
</feature>
<evidence type="ECO:0000256" key="3">
    <source>
        <dbReference type="SAM" id="Phobius"/>
    </source>
</evidence>
<dbReference type="STRING" id="1423755.FC40_GL001172"/>
<feature type="domain" description="Mub B2-like" evidence="6">
    <location>
        <begin position="1453"/>
        <end position="1580"/>
    </location>
</feature>
<evidence type="ECO:0000259" key="5">
    <source>
        <dbReference type="Pfam" id="PF17965"/>
    </source>
</evidence>
<keyword evidence="3" id="KW-0472">Membrane</keyword>
<feature type="domain" description="Mub B2-like" evidence="6">
    <location>
        <begin position="3217"/>
        <end position="3310"/>
    </location>
</feature>
<feature type="compositionally biased region" description="Polar residues" evidence="2">
    <location>
        <begin position="3396"/>
        <end position="3405"/>
    </location>
</feature>
<feature type="domain" description="Mucin binding" evidence="5">
    <location>
        <begin position="3147"/>
        <end position="3214"/>
    </location>
</feature>
<proteinExistence type="predicted"/>
<feature type="domain" description="Mub B2-like" evidence="6">
    <location>
        <begin position="2450"/>
        <end position="2551"/>
    </location>
</feature>
<evidence type="ECO:0000256" key="2">
    <source>
        <dbReference type="SAM" id="MobiDB-lite"/>
    </source>
</evidence>
<keyword evidence="3" id="KW-0812">Transmembrane</keyword>
<feature type="region of interest" description="Disordered" evidence="2">
    <location>
        <begin position="3390"/>
        <end position="3545"/>
    </location>
</feature>
<dbReference type="Proteomes" id="UP000051054">
    <property type="component" value="Unassembled WGS sequence"/>
</dbReference>
<feature type="compositionally biased region" description="Polar residues" evidence="2">
    <location>
        <begin position="61"/>
        <end position="70"/>
    </location>
</feature>
<dbReference type="Pfam" id="PF04650">
    <property type="entry name" value="YSIRK_signal"/>
    <property type="match status" value="1"/>
</dbReference>
<feature type="region of interest" description="Disordered" evidence="2">
    <location>
        <begin position="61"/>
        <end position="129"/>
    </location>
</feature>
<feature type="domain" description="Mub B2-like" evidence="6">
    <location>
        <begin position="2226"/>
        <end position="2334"/>
    </location>
</feature>
<evidence type="ECO:0008006" key="9">
    <source>
        <dbReference type="Google" id="ProtNLM"/>
    </source>
</evidence>
<sequence length="3659" mass="402499">MRKNKRKEGKAMLSKNNLKYLHTKLEPRKQRFTIKKFNVGVASVLIGTTFALFAGQQQVSADDVTTNQVATTPNPTTSGTTENDTSQPTTTSSQTTPQLTYGTDGEVSAVPKIDDSNAKGAGTLSEDGLSITTKDGQKLTLSSNTIGGGSNNTESSKTGISLTYSGTGKTGDKVTIIIPKGTPYKISGFPTDPNNKHTVSNVDSADGLYNVQTATYISDDSDSYSATEYFAPIKETSIGDVPNLATDVGNTEKFIQFYFNDVYQGSLKVNQLMKPTLSPVLKRLLPGTNNDVKVKPNTLLLYALNVNEDPNYVANQNTTVPQIIKNINYGTTITIPVPTGFKLDLEKTNTYNTRYKGQYDKQNNFTITQQNPGDDIIITVPKDNGAETSGSNPYVIAGSYVQNVSQETSLKTDKQITIIQKINDNGDTITGSTSSFSNTLVPEDTNLTPAGSVEVIADGYKGWFTPEYSNFAFKSGQTESDHMAIGYYGFKTTLNTPITNATITLQFTELGKDSGKAYSEIDQVKVPNPSDTLPNLNGYTYQVTYTDGTTNQGSINSGGTFIAESGKYIKSISFTPNELSLSYTDNYNLLNNNQPGMNDVATKNMFVAYGKFKNTDDTGTNQTVTSQISVTIPNLNGSDKQVVNTAVIEQQVTSRAALKLNTYGQNLTNTDKTIPSNKQNNVYVVLSKDDSKYVTKEYEPIFYYVLPKGSYYSGVNTDAMPGYNTETTRPKITTTMVDGQQVVKIDYTGTKYIFENSQRAQAWIYAKTYPDAPNYTDVTGSIYINPGKMVNDDGSISDRLVKLDGKSLATTPFIPDDNNIYKIQDFTWRYEASGGKSVQTLATGNTAGEDSVVSAHSDTKGSTDMTYYFSTMNYVSPQQEDADIKDTYIILNLPQESDTTFQFTLKDPKTLNGEEPVKYVGSDNSLEFTYKYSEQTQPLNDWKAITGIPAGLTDSYVTADKVKDWSKIKSVMVSIPLIKKNIPVGRFKILGQDLTLAQDAGKTGSIEGEGFAAAFQPFTPGTPATITVTGQATIHARYHYVDANGTDQYLDLPDKVYQENKDTLNSDDFINAANQAKIPAGYELVGTTGNPTWTNGGTTWQADGTNDTAAFGQVAKYYMNGDTVTFELQHKIKEVTVTDNIKPNTPIAENPSVNYPVGIDNLQKQPTFTVNVTVDGNRDDTLSKVQPLTFTRSAFVDEVTGKLVDTPAHPNGYSAWSPKDGTTWNQVELPVKQGYFRTMTLPDDVTKASPTIILAENFDQITADHPDTTVNVTYTKLGHIQPVDENGNPLSAALKGYATPQYENDASDPEKAILPALPQINGYTAYLNDQPVSATNAYSLPQDLSQNLNVTYKKDDQHLKIQVLDINDDVNGAGVPIALTQDILTTIKATADMIGKSGDAVDKDELQANLTKIKDYFEDQGYKLYAQSPVIDTFDFDTKQDQSVTLKLIHDTEAQIQTKDITRTINYLDESGKTIQSTQTDKLTLVRYQVKDKVNHDVLGYTQDPSNKDSNGLIATPFNEANANDAYVSQTFDARTTPDLKSNGYDLDRIKHDGTTVDEIPRTTVDGNSTDMTYDVIYTPHIITVTKDTNVQPGQPIDNTGYVYPQNSQFDASQLQGIAKRVINFKYENQTQASTPIQQVINFERQGTLNLVTGEVIPDSNWTVSNDFAEVSAPEIPGYTPSQATVAKEILTQPQADSVVNITYTANPQRAEIQFIDDTTQNDLVPITENGTSEGIISTANTTAKLAEYLATGYEVVSDNFTDSTKKYDRDDNQVQQYAVHLKHKTVTVNPGDNKKTSDKLPDNSNLNYPDSVTEDKLHAQSKRTINFESTDNKLTIQPVIQTINYRRTATIDEVTGDVTYANWDTEGQNQWSSYQVPVEEGYFANVSAVNQVDNIEANHNETVTVTYKPLGYVVAVNEKGEALPVSPVQYKNNSSDATQMAITYAPEIPGYTVKPNAQIQIDETGKNKVNPTDLAQDTKVTYIANPQVINYTVIDDTTGQISVQDVKLLDGVTDQEITSENQTSYKDVLDNLAKQGYKVISNDNLPGKFGSTKTTLEIHVVHDTELTPETKTVTRTIEFIDKQSNAPISQSVKQAVTLQRYQVKDKVTNTLLGYATKDDVLDSNGVKTFTQSVADGDKAYVVKGTPTEFENYSVLDLTKFGYESGMDENDQPLTTILNKAVDGTTNDETIKVYYNQHVITVDYDTPKTGNVGSTNYVYPTNSNFDASELTKTTSRTINYVYGKDTVKPGSTGDATVKQTIEYRRTARLNLVTGEFTPNDDWKAYKSLTNNIEEADATKFAAIDSPKHDGYTPNQLTVEATNQAKDITVIYTANPAKAIVSFNDVTDDNQKVTDTLLTGITDGKLDHHKVDDQLKELEKQGYKLAQDGNHFDNNATAQTFDTQSDQDTISQQYVIDLEHVISDVITHTTIPAAGTKIDGTDVTYPKIGKLSMTVTRTIHYVYNEGKKAFDDVVQSITYTRTARVDAVKAYKNQPDAVTYTAWVPENEDSFSALDDKPITGYTADKQVDTAKVLFVDETPQNAEVTVTYSPDYQVAQFKFIDIDDNNAEIMNQLIEGQTAEPINFDTTKVIDALKKKGYVLVDDEYQTANKVFDDTNNSNQTDANPQIFKISMKHKIIEVANTGKTFTDKLPDNLDMNYPSGVSKDDLNKTVTRVIRVNDGAKTIVANQPVTFTRTAFVDEVTGQIKEVLDWQNQAGTNWPEYTVEPKLGYTPKAIDEKGNPIPIVNGKIAAKDVDANTSSQNIEISYVPQKQELTFAVIDNQNPENPISLLEVDYLDLQGLSDEKIDSANVQAKIDELKQALSKKGYVFEKQDEIPVAFDNDPMQAQTIKLYFKHLQVVIDDVPNQEQSIPTTDLKYPTVDALNKTVSRNISSEFTNKSGEPFTTITQAIELSRQANIDVVTQEVTYTDWQPAQGNGMFNSYVVPTISGYTPSVAEITEERALENGQPRDDERIVVSYRPNKREIEINYIDAITKQKLADSKLLGQTDQTVALNYENPLPSKYVLDDTDLVKQITIRGDKDPIITVPLSHKVQTKTIVVPIIRVITVIKPDGTKENISQSVSVEKTIVTDLVTNKVIKNTSSSAVLPNYVVPTILGYTPNMNAVDQLMVQSESTVKPVEISYTANPQKTAIKFVDDDNNETVIHQTDLVGKTDQQVALAIVNPDASKYEVVKTYPTTYTFKADNNEPVIIHLKHKTQEDKEFKTVTRKIILQIPGKADEVKIDQVKLSRSIVKDIVTGEVKSKSDWTSSQFTGFDAPEIKGMTPNIQKVAEQTITDMSADSEVRIVYTPINVAINYSVIDAKTHQVIKPTQKLGESSLNQVVPEILVAKYQHVLDQLRNAGYVIASYDSLPEVIEDGVNTLNISVSKPEPIEVIPTNPTTSNTEGTEAKEPDANVKPGPNKVTPDASVKPEPNKVETDANVKPGPNKVTPDASVKPEPNKVETDANVKPEPNKVGADANVKPGPNKVTPDANVKPGPNKVEADANVKPGPNKVEADANVNAQPNKVTPGKPTNVVPNNPVTTNTFDTEVKVPNSIEESNPSKAESVKPEPINVITVDPVTQNTGDTEIKVLDTFAETSSKEETKPEISFHKIHAIHEENRMLPQTGDDSSAVVSEIMGIFVICLGLTMGINLESKRKKK</sequence>
<evidence type="ECO:0000313" key="7">
    <source>
        <dbReference type="EMBL" id="KRM17400.1"/>
    </source>
</evidence>
<dbReference type="Gene3D" id="3.10.20.320">
    <property type="entry name" value="Putative peptidoglycan bound protein (lpxtg motif)"/>
    <property type="match status" value="1"/>
</dbReference>
<feature type="compositionally biased region" description="Basic and acidic residues" evidence="2">
    <location>
        <begin position="3457"/>
        <end position="3471"/>
    </location>
</feature>
<evidence type="ECO:0000259" key="4">
    <source>
        <dbReference type="Pfam" id="PF04650"/>
    </source>
</evidence>
<dbReference type="PATRIC" id="fig|1423755.3.peg.1237"/>
<dbReference type="eggNOG" id="COG4932">
    <property type="taxonomic scope" value="Bacteria"/>
</dbReference>
<dbReference type="Gene3D" id="2.60.40.4300">
    <property type="match status" value="11"/>
</dbReference>
<gene>
    <name evidence="7" type="ORF">FC40_GL001172</name>
</gene>
<dbReference type="eggNOG" id="COG3266">
    <property type="taxonomic scope" value="Bacteria"/>
</dbReference>
<feature type="compositionally biased region" description="Low complexity" evidence="2">
    <location>
        <begin position="3525"/>
        <end position="3544"/>
    </location>
</feature>
<feature type="domain" description="Mucin binding" evidence="5">
    <location>
        <begin position="2553"/>
        <end position="2634"/>
    </location>
</feature>
<organism evidence="7 8">
    <name type="scientific">Ligilactobacillus hayakitensis DSM 18933 = JCM 14209</name>
    <dbReference type="NCBI Taxonomy" id="1423755"/>
    <lineage>
        <taxon>Bacteria</taxon>
        <taxon>Bacillati</taxon>
        <taxon>Bacillota</taxon>
        <taxon>Bacilli</taxon>
        <taxon>Lactobacillales</taxon>
        <taxon>Lactobacillaceae</taxon>
        <taxon>Ligilactobacillus</taxon>
    </lineage>
</organism>
<dbReference type="Gene3D" id="3.10.20.470">
    <property type="match status" value="4"/>
</dbReference>
<name>A0A0R1WHP5_9LACO</name>
<keyword evidence="3" id="KW-1133">Transmembrane helix</keyword>
<feature type="domain" description="Mucin binding" evidence="5">
    <location>
        <begin position="1709"/>
        <end position="1784"/>
    </location>
</feature>